<reference evidence="2" key="1">
    <citation type="submission" date="2014-09" db="EMBL/GenBank/DDBJ databases">
        <authorList>
            <person name="Magalhaes I.L.F."/>
            <person name="Oliveira U."/>
            <person name="Santos F.R."/>
            <person name="Vidigal T.H.D.A."/>
            <person name="Brescovit A.D."/>
            <person name="Santos A.J."/>
        </authorList>
    </citation>
    <scope>NUCLEOTIDE SEQUENCE</scope>
    <source>
        <tissue evidence="2">Shoot tissue taken approximately 20 cm above the soil surface</tissue>
    </source>
</reference>
<evidence type="ECO:0000313" key="2">
    <source>
        <dbReference type="EMBL" id="JAD21590.1"/>
    </source>
</evidence>
<protein>
    <submittedName>
        <fullName evidence="2">Lox9</fullName>
    </submittedName>
</protein>
<organism evidence="2">
    <name type="scientific">Arundo donax</name>
    <name type="common">Giant reed</name>
    <name type="synonym">Donax arundinaceus</name>
    <dbReference type="NCBI Taxonomy" id="35708"/>
    <lineage>
        <taxon>Eukaryota</taxon>
        <taxon>Viridiplantae</taxon>
        <taxon>Streptophyta</taxon>
        <taxon>Embryophyta</taxon>
        <taxon>Tracheophyta</taxon>
        <taxon>Spermatophyta</taxon>
        <taxon>Magnoliopsida</taxon>
        <taxon>Liliopsida</taxon>
        <taxon>Poales</taxon>
        <taxon>Poaceae</taxon>
        <taxon>PACMAD clade</taxon>
        <taxon>Arundinoideae</taxon>
        <taxon>Arundineae</taxon>
        <taxon>Arundo</taxon>
    </lineage>
</organism>
<accession>A0A0A8Y8M1</accession>
<proteinExistence type="predicted"/>
<name>A0A0A8Y8M1_ARUDO</name>
<feature type="region of interest" description="Disordered" evidence="1">
    <location>
        <begin position="200"/>
        <end position="235"/>
    </location>
</feature>
<feature type="compositionally biased region" description="Low complexity" evidence="1">
    <location>
        <begin position="226"/>
        <end position="235"/>
    </location>
</feature>
<feature type="compositionally biased region" description="Basic and acidic residues" evidence="1">
    <location>
        <begin position="200"/>
        <end position="220"/>
    </location>
</feature>
<dbReference type="EMBL" id="GBRH01276305">
    <property type="protein sequence ID" value="JAD21590.1"/>
    <property type="molecule type" value="Transcribed_RNA"/>
</dbReference>
<sequence>MGMQIQYRNSHRFTGEVVYFLKLTTSHSPVQRRKKDKKRGLLCHAHASYRDAIGHAAARDPRCRVGCQQLVRQHPGAAPVLPALIGVSPLDGLLGAPHVGREHAVSRDGVRVARPRRGALVAPFANVLLVGRVRRQRVHHGHELGGLQHSGHRIKEETVRVRQERRVIGRVELRVRQQPPHQRRAVRDVAAQRVLPEVERRMLRRREPDERGQDGGEVLRRRQRRPPGGVPEVGVPHVDRLVVPPLELLVGLDRAGVRVVELHVGLHPVANGRP</sequence>
<reference evidence="2" key="2">
    <citation type="journal article" date="2015" name="Data Brief">
        <title>Shoot transcriptome of the giant reed, Arundo donax.</title>
        <authorList>
            <person name="Barrero R.A."/>
            <person name="Guerrero F.D."/>
            <person name="Moolhuijzen P."/>
            <person name="Goolsby J.A."/>
            <person name="Tidwell J."/>
            <person name="Bellgard S.E."/>
            <person name="Bellgard M.I."/>
        </authorList>
    </citation>
    <scope>NUCLEOTIDE SEQUENCE</scope>
    <source>
        <tissue evidence="2">Shoot tissue taken approximately 20 cm above the soil surface</tissue>
    </source>
</reference>
<evidence type="ECO:0000256" key="1">
    <source>
        <dbReference type="SAM" id="MobiDB-lite"/>
    </source>
</evidence>
<dbReference type="AlphaFoldDB" id="A0A0A8Y8M1"/>